<organism evidence="9">
    <name type="scientific">Acididesulfobacillus acetoxydans</name>
    <dbReference type="NCBI Taxonomy" id="1561005"/>
    <lineage>
        <taxon>Bacteria</taxon>
        <taxon>Bacillati</taxon>
        <taxon>Bacillota</taxon>
        <taxon>Clostridia</taxon>
        <taxon>Eubacteriales</taxon>
        <taxon>Peptococcaceae</taxon>
        <taxon>Acididesulfobacillus</taxon>
    </lineage>
</organism>
<reference evidence="9" key="2">
    <citation type="submission" date="2020-01" db="EMBL/GenBank/DDBJ databases">
        <authorList>
            <person name="Hornung B."/>
        </authorList>
    </citation>
    <scope>NUCLEOTIDE SEQUENCE</scope>
    <source>
        <strain evidence="9">PacBioINE</strain>
    </source>
</reference>
<evidence type="ECO:0000256" key="2">
    <source>
        <dbReference type="ARBA" id="ARBA00013855"/>
    </source>
</evidence>
<reference evidence="10" key="1">
    <citation type="submission" date="2014-11" db="EMBL/GenBank/DDBJ databases">
        <authorList>
            <person name="Hornung B.V."/>
        </authorList>
    </citation>
    <scope>NUCLEOTIDE SEQUENCE</scope>
    <source>
        <strain evidence="10">INE</strain>
    </source>
</reference>
<feature type="domain" description="Rod shape-determining protein MreC beta-barrel core" evidence="8">
    <location>
        <begin position="135"/>
        <end position="291"/>
    </location>
</feature>
<name>A0A8S0XUH8_9FIRM</name>
<dbReference type="PANTHER" id="PTHR34138">
    <property type="entry name" value="CELL SHAPE-DETERMINING PROTEIN MREC"/>
    <property type="match status" value="1"/>
</dbReference>
<dbReference type="Gene3D" id="2.40.10.340">
    <property type="entry name" value="Rod shape-determining protein MreC, domain 1"/>
    <property type="match status" value="1"/>
</dbReference>
<keyword evidence="7" id="KW-1133">Transmembrane helix</keyword>
<evidence type="ECO:0000313" key="11">
    <source>
        <dbReference type="Proteomes" id="UP001071230"/>
    </source>
</evidence>
<keyword evidence="7" id="KW-0812">Transmembrane</keyword>
<evidence type="ECO:0000313" key="10">
    <source>
        <dbReference type="EMBL" id="CEJ06758.1"/>
    </source>
</evidence>
<evidence type="ECO:0000256" key="1">
    <source>
        <dbReference type="ARBA" id="ARBA00009369"/>
    </source>
</evidence>
<keyword evidence="11" id="KW-1185">Reference proteome</keyword>
<dbReference type="EMBL" id="CDGJ01000033">
    <property type="protein sequence ID" value="CEJ06758.1"/>
    <property type="molecule type" value="Genomic_DNA"/>
</dbReference>
<dbReference type="EMBL" id="LR746496">
    <property type="protein sequence ID" value="CAA7599437.1"/>
    <property type="molecule type" value="Genomic_DNA"/>
</dbReference>
<dbReference type="AlphaFoldDB" id="A0A8S0XUH8"/>
<evidence type="ECO:0000256" key="4">
    <source>
        <dbReference type="ARBA" id="ARBA00032089"/>
    </source>
</evidence>
<sequence>MWKLGESTVGRRVNLTGIAVLVFFLLLGILVSMRLTGLGRTFPNPVGGVIQRLASPVENVILSVGNRIKRDTRALWSFDQVEKENVALRRDVNKLTGENLSLKEQILAGMRYAALDQGEFRSPALDKYAKVGATIIDRNPTAWYQTLTLNRGSADGVAVNDPVIANLGLVGKVVSVTAKTAEVLLITDGQGQVSALVRGSSGNPTFGIVQGTYKAGSRLTSTGHLEMLFRRADKVNVGDLVLTSGLGGVYPVDIPVGKVQEVQLDKTGLLKTAYIDPLVNFDSLEEVYIVKTVGGK</sequence>
<comment type="function">
    <text evidence="5">Involved in formation and maintenance of cell shape.</text>
</comment>
<evidence type="ECO:0000256" key="3">
    <source>
        <dbReference type="ARBA" id="ARBA00022960"/>
    </source>
</evidence>
<proteinExistence type="inferred from homology"/>
<dbReference type="NCBIfam" id="TIGR00219">
    <property type="entry name" value="mreC"/>
    <property type="match status" value="1"/>
</dbReference>
<dbReference type="GO" id="GO:0008360">
    <property type="term" value="P:regulation of cell shape"/>
    <property type="evidence" value="ECO:0007669"/>
    <property type="project" value="UniProtKB-KW"/>
</dbReference>
<keyword evidence="6" id="KW-0175">Coiled coil</keyword>
<dbReference type="KEGG" id="aacx:DEACI_0059"/>
<feature type="coiled-coil region" evidence="6">
    <location>
        <begin position="78"/>
        <end position="105"/>
    </location>
</feature>
<feature type="transmembrane region" description="Helical" evidence="7">
    <location>
        <begin position="12"/>
        <end position="31"/>
    </location>
</feature>
<evidence type="ECO:0000259" key="8">
    <source>
        <dbReference type="Pfam" id="PF04085"/>
    </source>
</evidence>
<keyword evidence="3 5" id="KW-0133">Cell shape</keyword>
<dbReference type="Proteomes" id="UP000836597">
    <property type="component" value="Chromosome"/>
</dbReference>
<dbReference type="InterPro" id="IPR007221">
    <property type="entry name" value="MreC"/>
</dbReference>
<evidence type="ECO:0000256" key="5">
    <source>
        <dbReference type="PIRNR" id="PIRNR038471"/>
    </source>
</evidence>
<dbReference type="PIRSF" id="PIRSF038471">
    <property type="entry name" value="MreC"/>
    <property type="match status" value="1"/>
</dbReference>
<evidence type="ECO:0000313" key="9">
    <source>
        <dbReference type="EMBL" id="CAA7599437.1"/>
    </source>
</evidence>
<accession>A0A8S0XUH8</accession>
<dbReference type="Gene3D" id="2.40.10.350">
    <property type="entry name" value="Rod shape-determining protein MreC, domain 2"/>
    <property type="match status" value="1"/>
</dbReference>
<dbReference type="InterPro" id="IPR055342">
    <property type="entry name" value="MreC_beta-barrel_core"/>
</dbReference>
<protein>
    <recommendedName>
        <fullName evidence="2 5">Cell shape-determining protein MreC</fullName>
    </recommendedName>
    <alternativeName>
        <fullName evidence="4 5">Cell shape protein MreC</fullName>
    </alternativeName>
</protein>
<dbReference type="InterPro" id="IPR042175">
    <property type="entry name" value="Cell/Rod_MreC_2"/>
</dbReference>
<dbReference type="PANTHER" id="PTHR34138:SF1">
    <property type="entry name" value="CELL SHAPE-DETERMINING PROTEIN MREC"/>
    <property type="match status" value="1"/>
</dbReference>
<dbReference type="Proteomes" id="UP001071230">
    <property type="component" value="Unassembled WGS sequence"/>
</dbReference>
<dbReference type="Pfam" id="PF04085">
    <property type="entry name" value="MreC"/>
    <property type="match status" value="1"/>
</dbReference>
<dbReference type="GO" id="GO:0005886">
    <property type="term" value="C:plasma membrane"/>
    <property type="evidence" value="ECO:0007669"/>
    <property type="project" value="TreeGrafter"/>
</dbReference>
<keyword evidence="7" id="KW-0472">Membrane</keyword>
<evidence type="ECO:0000256" key="6">
    <source>
        <dbReference type="SAM" id="Coils"/>
    </source>
</evidence>
<gene>
    <name evidence="9" type="ORF">DEACI_0059</name>
    <name evidence="10" type="ORF">DEACI_1209</name>
</gene>
<dbReference type="InterPro" id="IPR042177">
    <property type="entry name" value="Cell/Rod_1"/>
</dbReference>
<evidence type="ECO:0000256" key="7">
    <source>
        <dbReference type="SAM" id="Phobius"/>
    </source>
</evidence>
<comment type="similarity">
    <text evidence="1 5">Belongs to the MreC family.</text>
</comment>